<feature type="region of interest" description="Disordered" evidence="5">
    <location>
        <begin position="42"/>
        <end position="80"/>
    </location>
</feature>
<organism evidence="7 8">
    <name type="scientific">Hibiscus sabdariffa</name>
    <name type="common">roselle</name>
    <dbReference type="NCBI Taxonomy" id="183260"/>
    <lineage>
        <taxon>Eukaryota</taxon>
        <taxon>Viridiplantae</taxon>
        <taxon>Streptophyta</taxon>
        <taxon>Embryophyta</taxon>
        <taxon>Tracheophyta</taxon>
        <taxon>Spermatophyta</taxon>
        <taxon>Magnoliopsida</taxon>
        <taxon>eudicotyledons</taxon>
        <taxon>Gunneridae</taxon>
        <taxon>Pentapetalae</taxon>
        <taxon>rosids</taxon>
        <taxon>malvids</taxon>
        <taxon>Malvales</taxon>
        <taxon>Malvaceae</taxon>
        <taxon>Malvoideae</taxon>
        <taxon>Hibiscus</taxon>
    </lineage>
</organism>
<evidence type="ECO:0000313" key="7">
    <source>
        <dbReference type="EMBL" id="KAK8542125.1"/>
    </source>
</evidence>
<keyword evidence="8" id="KW-1185">Reference proteome</keyword>
<dbReference type="Proteomes" id="UP001472677">
    <property type="component" value="Unassembled WGS sequence"/>
</dbReference>
<feature type="region of interest" description="Disordered" evidence="5">
    <location>
        <begin position="1"/>
        <end position="23"/>
    </location>
</feature>
<dbReference type="PROSITE" id="PS51141">
    <property type="entry name" value="ZF_SBP"/>
    <property type="match status" value="1"/>
</dbReference>
<feature type="domain" description="SBP-type" evidence="6">
    <location>
        <begin position="77"/>
        <end position="154"/>
    </location>
</feature>
<dbReference type="PANTHER" id="PTHR31251">
    <property type="entry name" value="SQUAMOSA PROMOTER-BINDING-LIKE PROTEIN 4"/>
    <property type="match status" value="1"/>
</dbReference>
<dbReference type="Gene3D" id="4.10.1100.10">
    <property type="entry name" value="Transcription factor, SBP-box domain"/>
    <property type="match status" value="1"/>
</dbReference>
<proteinExistence type="predicted"/>
<feature type="compositionally biased region" description="Low complexity" evidence="5">
    <location>
        <begin position="42"/>
        <end position="64"/>
    </location>
</feature>
<keyword evidence="1" id="KW-0479">Metal-binding</keyword>
<dbReference type="PANTHER" id="PTHR31251:SF191">
    <property type="entry name" value="SBP-TYPE DOMAIN-CONTAINING PROTEIN"/>
    <property type="match status" value="1"/>
</dbReference>
<keyword evidence="3" id="KW-0862">Zinc</keyword>
<accession>A0ABR2DL26</accession>
<name>A0ABR2DL26_9ROSI</name>
<feature type="compositionally biased region" description="Low complexity" evidence="5">
    <location>
        <begin position="1"/>
        <end position="22"/>
    </location>
</feature>
<keyword evidence="2 4" id="KW-0863">Zinc-finger</keyword>
<dbReference type="InterPro" id="IPR036893">
    <property type="entry name" value="SBP_sf"/>
</dbReference>
<evidence type="ECO:0000256" key="5">
    <source>
        <dbReference type="SAM" id="MobiDB-lite"/>
    </source>
</evidence>
<dbReference type="SUPFAM" id="SSF103612">
    <property type="entry name" value="SBT domain"/>
    <property type="match status" value="1"/>
</dbReference>
<evidence type="ECO:0000313" key="8">
    <source>
        <dbReference type="Proteomes" id="UP001472677"/>
    </source>
</evidence>
<evidence type="ECO:0000256" key="3">
    <source>
        <dbReference type="ARBA" id="ARBA00022833"/>
    </source>
</evidence>
<comment type="caution">
    <text evidence="7">The sequence shown here is derived from an EMBL/GenBank/DDBJ whole genome shotgun (WGS) entry which is preliminary data.</text>
</comment>
<evidence type="ECO:0000256" key="1">
    <source>
        <dbReference type="ARBA" id="ARBA00022723"/>
    </source>
</evidence>
<dbReference type="InterPro" id="IPR004333">
    <property type="entry name" value="SBP_dom"/>
</dbReference>
<dbReference type="EMBL" id="JBBPBM010000024">
    <property type="protein sequence ID" value="KAK8542125.1"/>
    <property type="molecule type" value="Genomic_DNA"/>
</dbReference>
<gene>
    <name evidence="7" type="ORF">V6N12_014728</name>
</gene>
<evidence type="ECO:0000256" key="2">
    <source>
        <dbReference type="ARBA" id="ARBA00022771"/>
    </source>
</evidence>
<protein>
    <recommendedName>
        <fullName evidence="6">SBP-type domain-containing protein</fullName>
    </recommendedName>
</protein>
<evidence type="ECO:0000256" key="4">
    <source>
        <dbReference type="PROSITE-ProRule" id="PRU00470"/>
    </source>
</evidence>
<reference evidence="7 8" key="1">
    <citation type="journal article" date="2024" name="G3 (Bethesda)">
        <title>Genome assembly of Hibiscus sabdariffa L. provides insights into metabolisms of medicinal natural products.</title>
        <authorList>
            <person name="Kim T."/>
        </authorList>
    </citation>
    <scope>NUCLEOTIDE SEQUENCE [LARGE SCALE GENOMIC DNA]</scope>
    <source>
        <strain evidence="7">TK-2024</strain>
        <tissue evidence="7">Old leaves</tissue>
    </source>
</reference>
<sequence>METGSGSMTDSGGSSPNSSTESLNGLKFGQKIYFENTSAAGVGATTVGTPTNPAPGSSSSSGSGKKARGGMVQSGQPPRCQVEGCKVDLSDAKAYYSRHKVCGMHSKAPKAIVAGLEQRFCQQCSRFHQLAEFDQGKRSCRRRLAGHNERRRKPPPGSLLSSRYGRFSPSIIESGNRGGSFIMDFAAYPGLSRRDVWPTLRSFEHTGTGWVPHPWQNNTQNPPQNLFLQGTSTGTGTGTGVSSAAIPPGECLTGVFDSNRALSLLSNQPWGSRNQALTLGVNDVINTEVSSSVTVPRAAVMNPYSNASWGFKVDNSGSSSHEIPPHCLAQFSEPINGQFSGGLQLSHQSRRQYMELEQSDADDTSMQHIHRTL</sequence>
<evidence type="ECO:0000259" key="6">
    <source>
        <dbReference type="PROSITE" id="PS51141"/>
    </source>
</evidence>
<dbReference type="Pfam" id="PF03110">
    <property type="entry name" value="SBP"/>
    <property type="match status" value="1"/>
</dbReference>
<dbReference type="InterPro" id="IPR044817">
    <property type="entry name" value="SBP-like"/>
</dbReference>